<dbReference type="KEGG" id="mmac:MSMAC_1848"/>
<organism evidence="1 2">
    <name type="scientific">Methanosarcina mazei C16</name>
    <dbReference type="NCBI Taxonomy" id="1434113"/>
    <lineage>
        <taxon>Archaea</taxon>
        <taxon>Methanobacteriati</taxon>
        <taxon>Methanobacteriota</taxon>
        <taxon>Stenosarchaea group</taxon>
        <taxon>Methanomicrobia</taxon>
        <taxon>Methanosarcinales</taxon>
        <taxon>Methanosarcinaceae</taxon>
        <taxon>Methanosarcina</taxon>
    </lineage>
</organism>
<proteinExistence type="predicted"/>
<accession>A0A0E3S025</accession>
<dbReference type="SUPFAM" id="SSF75005">
    <property type="entry name" value="Arabinanase/levansucrase/invertase"/>
    <property type="match status" value="1"/>
</dbReference>
<dbReference type="HOGENOM" id="CLU_067497_0_0_2"/>
<dbReference type="Gene3D" id="2.115.10.20">
    <property type="entry name" value="Glycosyl hydrolase domain, family 43"/>
    <property type="match status" value="1"/>
</dbReference>
<dbReference type="EMBL" id="CP009514">
    <property type="protein sequence ID" value="AKB71738.1"/>
    <property type="molecule type" value="Genomic_DNA"/>
</dbReference>
<sequence>MIRRVILILCLFFICMSIASADTVYRQQLTIPTYDHSNELTHPDVWYNESGWHGYKYWMVITPYPNGDDSKENPSVVVSNNGYDWTTHKNIANPIEAYSTIQFDGHYSDTDLIYNPASDELYIYWRFNNDTDEAIYMKKYNGTRLSNTYTILTNNREELLSPAIIRENSTYWYMWTVNNSANGNNSIRYYNSTDGITFSYRNNIVVDKPDGKDIWHINVIPADNYHTYHGLFTYCDSGSNGGGCELYYANSSNHLNWTLQPRVLIDRREGKWDSDNVYRSAGVLNGDKIRIWYSAAAYRASTLKIPFKIPFFHIGSEKRVWRIGYAEAGYKNGNWTLLDLNYTKSPPRNDLSTFLGCMDGLKGRRIMHVQYSLEESVSGALS</sequence>
<evidence type="ECO:0000313" key="1">
    <source>
        <dbReference type="EMBL" id="AKB71738.1"/>
    </source>
</evidence>
<dbReference type="AlphaFoldDB" id="A0A0E3S025"/>
<gene>
    <name evidence="1" type="ORF">MSMAC_1848</name>
</gene>
<evidence type="ECO:0000313" key="2">
    <source>
        <dbReference type="Proteomes" id="UP000033071"/>
    </source>
</evidence>
<name>A0A0E3S025_METMZ</name>
<reference evidence="1 2" key="1">
    <citation type="submission" date="2014-07" db="EMBL/GenBank/DDBJ databases">
        <title>Methanogenic archaea and the global carbon cycle.</title>
        <authorList>
            <person name="Henriksen J.R."/>
            <person name="Luke J."/>
            <person name="Reinhart S."/>
            <person name="Benedict M.N."/>
            <person name="Youngblut N.D."/>
            <person name="Metcalf M.E."/>
            <person name="Whitaker R.J."/>
            <person name="Metcalf W.W."/>
        </authorList>
    </citation>
    <scope>NUCLEOTIDE SEQUENCE [LARGE SCALE GENOMIC DNA]</scope>
    <source>
        <strain evidence="1 2">C16</strain>
    </source>
</reference>
<dbReference type="Proteomes" id="UP000033071">
    <property type="component" value="Chromosome"/>
</dbReference>
<protein>
    <submittedName>
        <fullName evidence="1">Uncharacterized protein</fullName>
    </submittedName>
</protein>
<dbReference type="PATRIC" id="fig|1434113.4.peg.2315"/>
<dbReference type="InterPro" id="IPR023296">
    <property type="entry name" value="Glyco_hydro_beta-prop_sf"/>
</dbReference>